<keyword evidence="2" id="KW-1185">Reference proteome</keyword>
<proteinExistence type="predicted"/>
<accession>A0ACC1MWM0</accession>
<dbReference type="EMBL" id="JANJQO010001497">
    <property type="protein sequence ID" value="KAJ2970644.1"/>
    <property type="molecule type" value="Genomic_DNA"/>
</dbReference>
<organism evidence="1 2">
    <name type="scientific">Zarea fungicola</name>
    <dbReference type="NCBI Taxonomy" id="93591"/>
    <lineage>
        <taxon>Eukaryota</taxon>
        <taxon>Fungi</taxon>
        <taxon>Dikarya</taxon>
        <taxon>Ascomycota</taxon>
        <taxon>Pezizomycotina</taxon>
        <taxon>Sordariomycetes</taxon>
        <taxon>Hypocreomycetidae</taxon>
        <taxon>Hypocreales</taxon>
        <taxon>Cordycipitaceae</taxon>
        <taxon>Zarea</taxon>
    </lineage>
</organism>
<sequence>MADDAEYSETDIWTSPQQTTQRSKSPKSPKTPRTPRTPNSQGPDRDALLRKELEGVKDVNDAIEGLIGTLERAGGNMDMVLC</sequence>
<name>A0ACC1MWM0_9HYPO</name>
<evidence type="ECO:0000313" key="2">
    <source>
        <dbReference type="Proteomes" id="UP001143910"/>
    </source>
</evidence>
<gene>
    <name evidence="1" type="ORF">NQ176_g8090</name>
</gene>
<comment type="caution">
    <text evidence="1">The sequence shown here is derived from an EMBL/GenBank/DDBJ whole genome shotgun (WGS) entry which is preliminary data.</text>
</comment>
<evidence type="ECO:0000313" key="1">
    <source>
        <dbReference type="EMBL" id="KAJ2970644.1"/>
    </source>
</evidence>
<reference evidence="1" key="1">
    <citation type="submission" date="2022-08" db="EMBL/GenBank/DDBJ databases">
        <title>Genome Sequence of Lecanicillium fungicola.</title>
        <authorList>
            <person name="Buettner E."/>
        </authorList>
    </citation>
    <scope>NUCLEOTIDE SEQUENCE</scope>
    <source>
        <strain evidence="1">Babe33</strain>
    </source>
</reference>
<protein>
    <submittedName>
        <fullName evidence="1">Uncharacterized protein</fullName>
    </submittedName>
</protein>
<dbReference type="Proteomes" id="UP001143910">
    <property type="component" value="Unassembled WGS sequence"/>
</dbReference>